<dbReference type="RefSeq" id="XP_012189524.1">
    <property type="nucleotide sequence ID" value="XM_012334134.1"/>
</dbReference>
<protein>
    <submittedName>
        <fullName evidence="2">Phosphatidate cytidylyltransferase</fullName>
    </submittedName>
</protein>
<feature type="compositionally biased region" description="Basic and acidic residues" evidence="1">
    <location>
        <begin position="14"/>
        <end position="33"/>
    </location>
</feature>
<dbReference type="Proteomes" id="UP000014071">
    <property type="component" value="Unassembled WGS sequence"/>
</dbReference>
<sequence length="69" mass="7817">MMVQGCWRARRRIRTSEESADDNRLQQHQRDDSSDATDVAMTLVLETSVLTSVTTVTTDSRRKSTCAKL</sequence>
<evidence type="ECO:0000313" key="3">
    <source>
        <dbReference type="Proteomes" id="UP000014071"/>
    </source>
</evidence>
<evidence type="ECO:0000256" key="1">
    <source>
        <dbReference type="SAM" id="MobiDB-lite"/>
    </source>
</evidence>
<name>R9P3X0_PSEHS</name>
<evidence type="ECO:0000313" key="2">
    <source>
        <dbReference type="EMBL" id="GAC95937.1"/>
    </source>
</evidence>
<dbReference type="GeneID" id="24108803"/>
<keyword evidence="3" id="KW-1185">Reference proteome</keyword>
<reference evidence="3" key="1">
    <citation type="journal article" date="2013" name="Genome Announc.">
        <title>Draft genome sequence of the basidiomycetous yeast-like fungus Pseudozyma hubeiensis SY62, which produces an abundant amount of the biosurfactant mannosylerythritol lipids.</title>
        <authorList>
            <person name="Konishi M."/>
            <person name="Hatada Y."/>
            <person name="Horiuchi J."/>
        </authorList>
    </citation>
    <scope>NUCLEOTIDE SEQUENCE [LARGE SCALE GENOMIC DNA]</scope>
    <source>
        <strain evidence="3">SY62</strain>
    </source>
</reference>
<accession>R9P3X0</accession>
<gene>
    <name evidence="2" type="ORF">PHSY_003515</name>
</gene>
<organism evidence="2 3">
    <name type="scientific">Pseudozyma hubeiensis (strain SY62)</name>
    <name type="common">Yeast</name>
    <dbReference type="NCBI Taxonomy" id="1305764"/>
    <lineage>
        <taxon>Eukaryota</taxon>
        <taxon>Fungi</taxon>
        <taxon>Dikarya</taxon>
        <taxon>Basidiomycota</taxon>
        <taxon>Ustilaginomycotina</taxon>
        <taxon>Ustilaginomycetes</taxon>
        <taxon>Ustilaginales</taxon>
        <taxon>Ustilaginaceae</taxon>
        <taxon>Pseudozyma</taxon>
    </lineage>
</organism>
<dbReference type="EMBL" id="DF238799">
    <property type="protein sequence ID" value="GAC95937.1"/>
    <property type="molecule type" value="Genomic_DNA"/>
</dbReference>
<proteinExistence type="predicted"/>
<dbReference type="GO" id="GO:0016779">
    <property type="term" value="F:nucleotidyltransferase activity"/>
    <property type="evidence" value="ECO:0007669"/>
    <property type="project" value="UniProtKB-KW"/>
</dbReference>
<keyword evidence="2" id="KW-0548">Nucleotidyltransferase</keyword>
<keyword evidence="2" id="KW-0808">Transferase</keyword>
<dbReference type="AlphaFoldDB" id="R9P3X0"/>
<dbReference type="HOGENOM" id="CLU_2777034_0_0_1"/>
<feature type="region of interest" description="Disordered" evidence="1">
    <location>
        <begin position="14"/>
        <end position="36"/>
    </location>
</feature>